<dbReference type="SMART" id="SM00116">
    <property type="entry name" value="CBS"/>
    <property type="match status" value="2"/>
</dbReference>
<accession>A0A931FRD6</accession>
<feature type="domain" description="BON" evidence="3">
    <location>
        <begin position="157"/>
        <end position="225"/>
    </location>
</feature>
<keyword evidence="1 2" id="KW-0129">CBS domain</keyword>
<dbReference type="PIRSF" id="PIRSF036990">
    <property type="entry name" value="UCP036990_CBS_BON"/>
    <property type="match status" value="1"/>
</dbReference>
<dbReference type="PROSITE" id="PS51371">
    <property type="entry name" value="CBS"/>
    <property type="match status" value="2"/>
</dbReference>
<dbReference type="SUPFAM" id="SSF54631">
    <property type="entry name" value="CBS-domain pair"/>
    <property type="match status" value="1"/>
</dbReference>
<dbReference type="InterPro" id="IPR017080">
    <property type="entry name" value="UCP036990_CBS_BON"/>
</dbReference>
<dbReference type="PANTHER" id="PTHR43080">
    <property type="entry name" value="CBS DOMAIN-CONTAINING PROTEIN CBSX3, MITOCHONDRIAL"/>
    <property type="match status" value="1"/>
</dbReference>
<keyword evidence="6" id="KW-1185">Reference proteome</keyword>
<proteinExistence type="predicted"/>
<dbReference type="InterPro" id="IPR000644">
    <property type="entry name" value="CBS_dom"/>
</dbReference>
<dbReference type="PROSITE" id="PS50914">
    <property type="entry name" value="BON"/>
    <property type="match status" value="1"/>
</dbReference>
<dbReference type="Gene3D" id="3.10.580.10">
    <property type="entry name" value="CBS-domain"/>
    <property type="match status" value="1"/>
</dbReference>
<feature type="domain" description="CBS" evidence="4">
    <location>
        <begin position="7"/>
        <end position="63"/>
    </location>
</feature>
<evidence type="ECO:0000256" key="2">
    <source>
        <dbReference type="PROSITE-ProRule" id="PRU00703"/>
    </source>
</evidence>
<dbReference type="EMBL" id="JADQDO010000002">
    <property type="protein sequence ID" value="MBF9232656.1"/>
    <property type="molecule type" value="Genomic_DNA"/>
</dbReference>
<evidence type="ECO:0000313" key="6">
    <source>
        <dbReference type="Proteomes" id="UP000599312"/>
    </source>
</evidence>
<gene>
    <name evidence="5" type="ORF">I2H38_04610</name>
</gene>
<dbReference type="Pfam" id="PF04972">
    <property type="entry name" value="BON"/>
    <property type="match status" value="1"/>
</dbReference>
<dbReference type="InterPro" id="IPR007055">
    <property type="entry name" value="BON_dom"/>
</dbReference>
<reference evidence="5" key="1">
    <citation type="submission" date="2020-11" db="EMBL/GenBank/DDBJ databases">
        <authorList>
            <person name="Kim M.K."/>
        </authorList>
    </citation>
    <scope>NUCLEOTIDE SEQUENCE</scope>
    <source>
        <strain evidence="5">BT350</strain>
    </source>
</reference>
<comment type="caution">
    <text evidence="5">The sequence shown here is derived from an EMBL/GenBank/DDBJ whole genome shotgun (WGS) entry which is preliminary data.</text>
</comment>
<evidence type="ECO:0000259" key="4">
    <source>
        <dbReference type="PROSITE" id="PS51371"/>
    </source>
</evidence>
<dbReference type="InterPro" id="IPR051257">
    <property type="entry name" value="Diverse_CBS-Domain"/>
</dbReference>
<dbReference type="RefSeq" id="WP_196270663.1">
    <property type="nucleotide sequence ID" value="NZ_JADQDO010000002.1"/>
</dbReference>
<name>A0A931FRD6_9HYPH</name>
<dbReference type="Proteomes" id="UP000599312">
    <property type="component" value="Unassembled WGS sequence"/>
</dbReference>
<evidence type="ECO:0000259" key="3">
    <source>
        <dbReference type="PROSITE" id="PS50914"/>
    </source>
</evidence>
<dbReference type="Gene3D" id="3.30.1340.30">
    <property type="match status" value="1"/>
</dbReference>
<organism evidence="5 6">
    <name type="scientific">Microvirga alba</name>
    <dbReference type="NCBI Taxonomy" id="2791025"/>
    <lineage>
        <taxon>Bacteria</taxon>
        <taxon>Pseudomonadati</taxon>
        <taxon>Pseudomonadota</taxon>
        <taxon>Alphaproteobacteria</taxon>
        <taxon>Hyphomicrobiales</taxon>
        <taxon>Methylobacteriaceae</taxon>
        <taxon>Microvirga</taxon>
    </lineage>
</organism>
<sequence length="248" mass="26931">MQATDLMTREIISVGPDTSVVQAAELMLKNRISGLPVLDATGRLVGMLTEGDLLRRSELGTDRKRPHWLELILSPGKLAAEYVKTHGRKVSDVMTGPAITANEDTPLSEVVSLMNENRIKRIPIVRNGLAIGIVSRADVLRGLAANLEQGAVPVSAADSEIRDTILRELKTQSWAPIALLNVSVTNGVAELWGTLLDERERAAIRVAVENIPGVKALRDHLVFVEPYSGTVVYRPDMASDQQETAPST</sequence>
<protein>
    <submittedName>
        <fullName evidence="5">CBS domain-containing protein</fullName>
    </submittedName>
</protein>
<evidence type="ECO:0000256" key="1">
    <source>
        <dbReference type="ARBA" id="ARBA00023122"/>
    </source>
</evidence>
<dbReference type="PANTHER" id="PTHR43080:SF26">
    <property type="entry name" value="REGULATORY PROTEIN"/>
    <property type="match status" value="1"/>
</dbReference>
<dbReference type="CDD" id="cd04586">
    <property type="entry name" value="CBS_pair_BON_assoc"/>
    <property type="match status" value="1"/>
</dbReference>
<dbReference type="Pfam" id="PF00571">
    <property type="entry name" value="CBS"/>
    <property type="match status" value="2"/>
</dbReference>
<dbReference type="InterPro" id="IPR046342">
    <property type="entry name" value="CBS_dom_sf"/>
</dbReference>
<evidence type="ECO:0000313" key="5">
    <source>
        <dbReference type="EMBL" id="MBF9232656.1"/>
    </source>
</evidence>
<dbReference type="AlphaFoldDB" id="A0A931FRD6"/>
<feature type="domain" description="CBS" evidence="4">
    <location>
        <begin position="94"/>
        <end position="149"/>
    </location>
</feature>